<reference evidence="1 2" key="1">
    <citation type="submission" date="2019-01" db="EMBL/GenBank/DDBJ databases">
        <title>Ancylomarina salipaludis sp. nov., isolated from a salt marsh.</title>
        <authorList>
            <person name="Yoon J.-H."/>
        </authorList>
    </citation>
    <scope>NUCLEOTIDE SEQUENCE [LARGE SCALE GENOMIC DNA]</scope>
    <source>
        <strain evidence="1 2">SHSM-M15</strain>
    </source>
</reference>
<comment type="caution">
    <text evidence="1">The sequence shown here is derived from an EMBL/GenBank/DDBJ whole genome shotgun (WGS) entry which is preliminary data.</text>
</comment>
<gene>
    <name evidence="1" type="ORF">EO244_12245</name>
</gene>
<dbReference type="Proteomes" id="UP000289703">
    <property type="component" value="Unassembled WGS sequence"/>
</dbReference>
<evidence type="ECO:0000313" key="2">
    <source>
        <dbReference type="Proteomes" id="UP000289703"/>
    </source>
</evidence>
<protein>
    <submittedName>
        <fullName evidence="1">Uncharacterized protein</fullName>
    </submittedName>
</protein>
<name>A0A4Q1JJQ9_9BACT</name>
<organism evidence="1 2">
    <name type="scientific">Ancylomarina salipaludis</name>
    <dbReference type="NCBI Taxonomy" id="2501299"/>
    <lineage>
        <taxon>Bacteria</taxon>
        <taxon>Pseudomonadati</taxon>
        <taxon>Bacteroidota</taxon>
        <taxon>Bacteroidia</taxon>
        <taxon>Marinilabiliales</taxon>
        <taxon>Marinifilaceae</taxon>
        <taxon>Ancylomarina</taxon>
    </lineage>
</organism>
<dbReference type="RefSeq" id="WP_129254965.1">
    <property type="nucleotide sequence ID" value="NZ_SAXA01000011.1"/>
</dbReference>
<proteinExistence type="predicted"/>
<dbReference type="AlphaFoldDB" id="A0A4Q1JJQ9"/>
<dbReference type="OrthoDB" id="1116051at2"/>
<evidence type="ECO:0000313" key="1">
    <source>
        <dbReference type="EMBL" id="RXQ91513.1"/>
    </source>
</evidence>
<sequence length="208" mass="24053">MEEDKTAIEELKVFAKRTRREIDYKEETYIASGINPRNLVKQHAIISGSDDDEVYFVNYCDMAGIGDSAMYSGFFFPIAFPSSTRIQVRQKNILDKVNPFSKKSEFTTQSKQFDSKVYIEENDECSAGKLFYSQSTQSAILEIFDLDPRIKLCVNHINVDIVSELKNKSTLGIYITEQWLLDEKLIEKLYQQVEKLRTKLQVANEVNF</sequence>
<accession>A0A4Q1JJQ9</accession>
<keyword evidence="2" id="KW-1185">Reference proteome</keyword>
<dbReference type="EMBL" id="SAXA01000011">
    <property type="protein sequence ID" value="RXQ91513.1"/>
    <property type="molecule type" value="Genomic_DNA"/>
</dbReference>